<accession>A0A919ARJ0</accession>
<reference evidence="1" key="2">
    <citation type="submission" date="2020-09" db="EMBL/GenBank/DDBJ databases">
        <authorList>
            <person name="Sun Q."/>
            <person name="Ohkuma M."/>
        </authorList>
    </citation>
    <scope>NUCLEOTIDE SEQUENCE</scope>
    <source>
        <strain evidence="1">JCM 3302</strain>
    </source>
</reference>
<dbReference type="Proteomes" id="UP000641386">
    <property type="component" value="Unassembled WGS sequence"/>
</dbReference>
<dbReference type="AlphaFoldDB" id="A0A919ARJ0"/>
<proteinExistence type="predicted"/>
<dbReference type="EMBL" id="BNBC01000103">
    <property type="protein sequence ID" value="GHF21001.1"/>
    <property type="molecule type" value="Genomic_DNA"/>
</dbReference>
<gene>
    <name evidence="1" type="ORF">GCM10014715_89080</name>
</gene>
<evidence type="ECO:0000313" key="1">
    <source>
        <dbReference type="EMBL" id="GHF21001.1"/>
    </source>
</evidence>
<evidence type="ECO:0000313" key="2">
    <source>
        <dbReference type="Proteomes" id="UP000641386"/>
    </source>
</evidence>
<name>A0A919ARJ0_9ACTN</name>
<reference evidence="1" key="1">
    <citation type="journal article" date="2014" name="Int. J. Syst. Evol. Microbiol.">
        <title>Complete genome sequence of Corynebacterium casei LMG S-19264T (=DSM 44701T), isolated from a smear-ripened cheese.</title>
        <authorList>
            <consortium name="US DOE Joint Genome Institute (JGI-PGF)"/>
            <person name="Walter F."/>
            <person name="Albersmeier A."/>
            <person name="Kalinowski J."/>
            <person name="Ruckert C."/>
        </authorList>
    </citation>
    <scope>NUCLEOTIDE SEQUENCE</scope>
    <source>
        <strain evidence="1">JCM 3302</strain>
    </source>
</reference>
<keyword evidence="2" id="KW-1185">Reference proteome</keyword>
<comment type="caution">
    <text evidence="1">The sequence shown here is derived from an EMBL/GenBank/DDBJ whole genome shotgun (WGS) entry which is preliminary data.</text>
</comment>
<organism evidence="1 2">
    <name type="scientific">Streptomyces spiralis</name>
    <dbReference type="NCBI Taxonomy" id="66376"/>
    <lineage>
        <taxon>Bacteria</taxon>
        <taxon>Bacillati</taxon>
        <taxon>Actinomycetota</taxon>
        <taxon>Actinomycetes</taxon>
        <taxon>Kitasatosporales</taxon>
        <taxon>Streptomycetaceae</taxon>
        <taxon>Streptomyces</taxon>
    </lineage>
</organism>
<protein>
    <submittedName>
        <fullName evidence="1">Uncharacterized protein</fullName>
    </submittedName>
</protein>
<sequence length="83" mass="8571">MEAALPALPPAAVRLGGTGPAGITTRIRALGAAATEPTLTSFMRDVPVLAAPLVDLLRGGPAEPVWHPVQDPGSTVSWFQSWS</sequence>